<dbReference type="InterPro" id="IPR010918">
    <property type="entry name" value="PurM-like_C_dom"/>
</dbReference>
<evidence type="ECO:0000259" key="14">
    <source>
        <dbReference type="Pfam" id="PF02769"/>
    </source>
</evidence>
<dbReference type="InterPro" id="IPR041609">
    <property type="entry name" value="PurL_linker"/>
</dbReference>
<evidence type="ECO:0000256" key="12">
    <source>
        <dbReference type="ARBA" id="ARBA00032632"/>
    </source>
</evidence>
<dbReference type="SUPFAM" id="SSF52317">
    <property type="entry name" value="Class I glutamine amidotransferase-like"/>
    <property type="match status" value="1"/>
</dbReference>
<evidence type="ECO:0000256" key="2">
    <source>
        <dbReference type="ARBA" id="ARBA00008608"/>
    </source>
</evidence>
<organism evidence="18">
    <name type="scientific">Oppiella nova</name>
    <dbReference type="NCBI Taxonomy" id="334625"/>
    <lineage>
        <taxon>Eukaryota</taxon>
        <taxon>Metazoa</taxon>
        <taxon>Ecdysozoa</taxon>
        <taxon>Arthropoda</taxon>
        <taxon>Chelicerata</taxon>
        <taxon>Arachnida</taxon>
        <taxon>Acari</taxon>
        <taxon>Acariformes</taxon>
        <taxon>Sarcoptiformes</taxon>
        <taxon>Oribatida</taxon>
        <taxon>Brachypylina</taxon>
        <taxon>Oppioidea</taxon>
        <taxon>Oppiidae</taxon>
        <taxon>Oppiella</taxon>
    </lineage>
</organism>
<evidence type="ECO:0000256" key="4">
    <source>
        <dbReference type="ARBA" id="ARBA00022598"/>
    </source>
</evidence>
<dbReference type="EC" id="6.3.5.3" evidence="3"/>
<dbReference type="UniPathway" id="UPA00074">
    <property type="reaction ID" value="UER00128"/>
</dbReference>
<evidence type="ECO:0000256" key="9">
    <source>
        <dbReference type="ARBA" id="ARBA00022842"/>
    </source>
</evidence>
<dbReference type="GO" id="GO:0005737">
    <property type="term" value="C:cytoplasm"/>
    <property type="evidence" value="ECO:0007669"/>
    <property type="project" value="TreeGrafter"/>
</dbReference>
<dbReference type="NCBIfam" id="NF003672">
    <property type="entry name" value="PRK05297.1"/>
    <property type="match status" value="1"/>
</dbReference>
<dbReference type="PANTHER" id="PTHR10099">
    <property type="entry name" value="PHOSPHORIBOSYLFORMYLGLYCINAMIDINE SYNTHASE"/>
    <property type="match status" value="1"/>
</dbReference>
<sequence length="1358" mass="150399">MANSVLRYYQSPGLSDAKIGDTLAKLKTHAKNLTSIKTEYCYYVGTTGKLDSEEEKKVEWILSPTFDSTLRKSTSFASDKSSPKKCLFIEIGARLNFSTAFSTNAVSICAAVGLAAKINRIERSILYEINYQVKPTNHIIWRNIAFMSAILYTNANGEISAQTESLIVNQLHDRMTQQRYVKPIESFVLPVNREDWVEIDVMNRGSEALRQISDELGLAFDEWDIEYYTKLFRDTLKRNPTSVECFDLAQSNSEHSRHWFFKGNILINGQQIDKSLIELVADTQNHTNDNNVIKFNDNSSAIKGFSSLNILLPVNSTEASLVKVESNKTRHIIFTAETHNFPTGVAPFPGTGGRIRDVQAAGRGAHVIAGTAGYSFGNLNIPGYDLEWEDKNEVYPGNFADPLQICIEASNGASDYGNKFGEPVLTGFARSFGQRLPNNERFEYIKPIMFSGGIGTIEDNYVIKENPKLGMSVAKVGGPVYRIGVGGGAASSTEVQGSEKNQDLDFGAVQRGDPEMEQKLNRFIRACIEYSEHNPIQAIHDQGAGGNGNVLKEIADPLGAKIFVNKFSLGDPTINILELWGAEYQESNAILVKPEDHSLLQKISEREKCKIDFVGHVTGDGHITLVDDNDKGKHAVNLDLKHVLGSMPRKTFNFKKSSPVLKPLRLPDNLRLIDALNRVLRLPSVASKRYLTNKVDRSVTGLVAQQQCIGPLHTPLADYAVIALNYFNFRGSATSIGEQPIKGLISSEANGRLSVAEAITNLMFCVISDLRDVKCSGNWMWAAKLDGEGAKLVETCQAMCGVMNQLNIGVDGGKDSLSMAAKVKIQSGHEVVKSPGTLVVSAYAPVPDIRVKVTPELKMNGTELLYVNLSGNQKLRIGGSALAQVFGQIGDESPDLEKPLLLRDCFNLVQQLIGSGICTAGHDISDGGLITCLLEMAFASNCGLEANIKSANNTDISLLFAEECGIVLEVNSEHLPSVLTSFKRIELEPQVIGKALQNQDLVIININNKTVLKAKMTELRDKWEETSFELEKFQTNKDCVQQEKSGLKHRRAPKWTLTFDPDLINIIATHILNMSDIRPQFHLRTDIDNHFKSAPRVAVIREEGINGDREMIASLYMVGFEVADVTITDILNKQLLTLEAFRGLIFPGGFSYADVLGSARGWAAAMKFNQTIEQQLKRFRARSDTFSLGVCNGCQLMALLGWVGSQTEGKQETLLTHNNSERFESRFVSVRIEDKTNAIMFKDMQTSVMGVWVSNGEGKFAYINEQTLQAIEANNCIALRYVDDHNNPTLEYPMNPSGSALGIAGISSLDGRHLALMPHPERCTFLWQWPYVPSKWKSLKVSPWTKMFRNAYDWCLTA</sequence>
<dbReference type="FunFam" id="3.30.1330.10:FF:000007">
    <property type="entry name" value="Phosphoribosylformylglycinamidine synthase, putative"/>
    <property type="match status" value="1"/>
</dbReference>
<dbReference type="SUPFAM" id="SSF56042">
    <property type="entry name" value="PurM C-terminal domain-like"/>
    <property type="match status" value="2"/>
</dbReference>
<accession>A0A7R9Q9E0</accession>
<evidence type="ECO:0000259" key="17">
    <source>
        <dbReference type="Pfam" id="PF22689"/>
    </source>
</evidence>
<evidence type="ECO:0000256" key="6">
    <source>
        <dbReference type="ARBA" id="ARBA00022741"/>
    </source>
</evidence>
<proteinExistence type="inferred from homology"/>
<dbReference type="SUPFAM" id="SSF82697">
    <property type="entry name" value="PurS-like"/>
    <property type="match status" value="1"/>
</dbReference>
<keyword evidence="4" id="KW-0436">Ligase</keyword>
<evidence type="ECO:0000259" key="16">
    <source>
        <dbReference type="Pfam" id="PF18076"/>
    </source>
</evidence>
<dbReference type="InterPro" id="IPR029062">
    <property type="entry name" value="Class_I_gatase-like"/>
</dbReference>
<dbReference type="GO" id="GO:0046872">
    <property type="term" value="F:metal ion binding"/>
    <property type="evidence" value="ECO:0007669"/>
    <property type="project" value="UniProtKB-KW"/>
</dbReference>
<dbReference type="Pfam" id="PF18072">
    <property type="entry name" value="FGAR-AT_linker"/>
    <property type="match status" value="1"/>
</dbReference>
<dbReference type="SMART" id="SM01211">
    <property type="entry name" value="GATase_5"/>
    <property type="match status" value="1"/>
</dbReference>
<dbReference type="Pfam" id="PF22689">
    <property type="entry name" value="FGAR-AT_PurM_N-like"/>
    <property type="match status" value="1"/>
</dbReference>
<dbReference type="Gene3D" id="3.40.50.880">
    <property type="match status" value="1"/>
</dbReference>
<dbReference type="GO" id="GO:0005524">
    <property type="term" value="F:ATP binding"/>
    <property type="evidence" value="ECO:0007669"/>
    <property type="project" value="UniProtKB-KW"/>
</dbReference>
<dbReference type="EMBL" id="CAJPVJ010000054">
    <property type="protein sequence ID" value="CAG2159786.1"/>
    <property type="molecule type" value="Genomic_DNA"/>
</dbReference>
<evidence type="ECO:0000256" key="10">
    <source>
        <dbReference type="ARBA" id="ARBA00022962"/>
    </source>
</evidence>
<keyword evidence="8" id="KW-0067">ATP-binding</keyword>
<keyword evidence="6" id="KW-0547">Nucleotide-binding</keyword>
<comment type="pathway">
    <text evidence="1">Purine metabolism; IMP biosynthesis via de novo pathway; 5-amino-1-(5-phospho-D-ribosyl)imidazole from N(2)-formyl-N(1)-(5-phospho-D-ribosyl)glycinamide: step 1/2.</text>
</comment>
<feature type="domain" description="PurM-like C-terminal" evidence="14">
    <location>
        <begin position="871"/>
        <end position="1002"/>
    </location>
</feature>
<feature type="domain" description="Phosphoribosylformylglycinamidine synthase linker" evidence="15">
    <location>
        <begin position="209"/>
        <end position="258"/>
    </location>
</feature>
<dbReference type="Gene3D" id="3.90.650.10">
    <property type="entry name" value="PurM-like C-terminal domain"/>
    <property type="match status" value="2"/>
</dbReference>
<dbReference type="InterPro" id="IPR055181">
    <property type="entry name" value="FGAR-AT_PurM_N-like"/>
</dbReference>
<evidence type="ECO:0000313" key="18">
    <source>
        <dbReference type="EMBL" id="CAD7637164.1"/>
    </source>
</evidence>
<evidence type="ECO:0000256" key="13">
    <source>
        <dbReference type="ARBA" id="ARBA00071729"/>
    </source>
</evidence>
<dbReference type="SUPFAM" id="SSF55326">
    <property type="entry name" value="PurM N-terminal domain-like"/>
    <property type="match status" value="2"/>
</dbReference>
<dbReference type="Gene3D" id="3.30.1330.10">
    <property type="entry name" value="PurM-like, N-terminal domain"/>
    <property type="match status" value="2"/>
</dbReference>
<dbReference type="HAMAP" id="MF_00419">
    <property type="entry name" value="PurL_1"/>
    <property type="match status" value="1"/>
</dbReference>
<dbReference type="InterPro" id="IPR010073">
    <property type="entry name" value="PurL_large"/>
</dbReference>
<keyword evidence="10" id="KW-0315">Glutamine amidotransferase</keyword>
<dbReference type="FunFam" id="1.10.8.750:FF:000001">
    <property type="entry name" value="Putative phosphoribosylformylglycinamidine synthase"/>
    <property type="match status" value="1"/>
</dbReference>
<gene>
    <name evidence="18" type="ORF">ONB1V03_LOCUS653</name>
</gene>
<evidence type="ECO:0000256" key="5">
    <source>
        <dbReference type="ARBA" id="ARBA00022723"/>
    </source>
</evidence>
<feature type="domain" description="PurM-like C-terminal" evidence="14">
    <location>
        <begin position="471"/>
        <end position="627"/>
    </location>
</feature>
<dbReference type="CDD" id="cd02204">
    <property type="entry name" value="PurL_repeat2"/>
    <property type="match status" value="1"/>
</dbReference>
<evidence type="ECO:0000256" key="1">
    <source>
        <dbReference type="ARBA" id="ARBA00004920"/>
    </source>
</evidence>
<dbReference type="PANTHER" id="PTHR10099:SF1">
    <property type="entry name" value="PHOSPHORIBOSYLFORMYLGLYCINAMIDINE SYNTHASE"/>
    <property type="match status" value="1"/>
</dbReference>
<evidence type="ECO:0000256" key="3">
    <source>
        <dbReference type="ARBA" id="ARBA00012747"/>
    </source>
</evidence>
<dbReference type="OrthoDB" id="6666987at2759"/>
<dbReference type="Proteomes" id="UP000728032">
    <property type="component" value="Unassembled WGS sequence"/>
</dbReference>
<name>A0A7R9Q9E0_9ACAR</name>
<comment type="similarity">
    <text evidence="2">In the N-terminal section; belongs to the FGAMS family.</text>
</comment>
<keyword evidence="5" id="KW-0479">Metal-binding</keyword>
<keyword evidence="9" id="KW-0460">Magnesium</keyword>
<dbReference type="EMBL" id="OC914879">
    <property type="protein sequence ID" value="CAD7637164.1"/>
    <property type="molecule type" value="Genomic_DNA"/>
</dbReference>
<feature type="domain" description="FGAR-AT PurM N-terminal-like" evidence="17">
    <location>
        <begin position="687"/>
        <end position="845"/>
    </location>
</feature>
<dbReference type="Pfam" id="PF13507">
    <property type="entry name" value="GATase_5"/>
    <property type="match status" value="1"/>
</dbReference>
<dbReference type="NCBIfam" id="TIGR01735">
    <property type="entry name" value="FGAM_synt"/>
    <property type="match status" value="1"/>
</dbReference>
<feature type="domain" description="Phosphoribosylformylglycinamidine synthase N-terminal" evidence="16">
    <location>
        <begin position="39"/>
        <end position="179"/>
    </location>
</feature>
<dbReference type="Pfam" id="PF02769">
    <property type="entry name" value="AIRS_C"/>
    <property type="match status" value="2"/>
</dbReference>
<dbReference type="InterPro" id="IPR036676">
    <property type="entry name" value="PurM-like_C_sf"/>
</dbReference>
<keyword evidence="7" id="KW-0658">Purine biosynthesis</keyword>
<keyword evidence="19" id="KW-1185">Reference proteome</keyword>
<dbReference type="InterPro" id="IPR036921">
    <property type="entry name" value="PurM-like_N_sf"/>
</dbReference>
<dbReference type="GO" id="GO:0006189">
    <property type="term" value="P:'de novo' IMP biosynthetic process"/>
    <property type="evidence" value="ECO:0007669"/>
    <property type="project" value="UniProtKB-UniPathway"/>
</dbReference>
<dbReference type="Gene3D" id="1.10.8.750">
    <property type="entry name" value="Phosphoribosylformylglycinamidine synthase, linker domain"/>
    <property type="match status" value="1"/>
</dbReference>
<evidence type="ECO:0000256" key="7">
    <source>
        <dbReference type="ARBA" id="ARBA00022755"/>
    </source>
</evidence>
<protein>
    <recommendedName>
        <fullName evidence="13">Phosphoribosylformylglycinamidine synthase</fullName>
        <ecNumber evidence="3">6.3.5.3</ecNumber>
    </recommendedName>
    <alternativeName>
        <fullName evidence="12">Formylglycinamide ribonucleotide amidotransferase</fullName>
    </alternativeName>
    <alternativeName>
        <fullName evidence="11">Formylglycinamide ribotide amidotransferase</fullName>
    </alternativeName>
</protein>
<dbReference type="InterPro" id="IPR036604">
    <property type="entry name" value="PurS-like_sf"/>
</dbReference>
<dbReference type="PROSITE" id="PS51273">
    <property type="entry name" value="GATASE_TYPE_1"/>
    <property type="match status" value="1"/>
</dbReference>
<dbReference type="Pfam" id="PF18076">
    <property type="entry name" value="FGAR-AT_N"/>
    <property type="match status" value="1"/>
</dbReference>
<evidence type="ECO:0000256" key="11">
    <source>
        <dbReference type="ARBA" id="ARBA00029823"/>
    </source>
</evidence>
<evidence type="ECO:0000259" key="15">
    <source>
        <dbReference type="Pfam" id="PF18072"/>
    </source>
</evidence>
<dbReference type="CDD" id="cd02203">
    <property type="entry name" value="PurL_repeat1"/>
    <property type="match status" value="1"/>
</dbReference>
<dbReference type="CDD" id="cd01740">
    <property type="entry name" value="GATase1_FGAR_AT"/>
    <property type="match status" value="1"/>
</dbReference>
<dbReference type="InterPro" id="IPR040707">
    <property type="entry name" value="FGAR-AT_N"/>
</dbReference>
<evidence type="ECO:0000256" key="8">
    <source>
        <dbReference type="ARBA" id="ARBA00022840"/>
    </source>
</evidence>
<reference evidence="18" key="1">
    <citation type="submission" date="2020-11" db="EMBL/GenBank/DDBJ databases">
        <authorList>
            <person name="Tran Van P."/>
        </authorList>
    </citation>
    <scope>NUCLEOTIDE SEQUENCE</scope>
</reference>
<dbReference type="SUPFAM" id="SSF109736">
    <property type="entry name" value="FGAM synthase PurL, linker domain"/>
    <property type="match status" value="1"/>
</dbReference>
<dbReference type="GO" id="GO:0004642">
    <property type="term" value="F:phosphoribosylformylglycinamidine synthase activity"/>
    <property type="evidence" value="ECO:0007669"/>
    <property type="project" value="UniProtKB-EC"/>
</dbReference>
<evidence type="ECO:0000313" key="19">
    <source>
        <dbReference type="Proteomes" id="UP000728032"/>
    </source>
</evidence>